<feature type="region of interest" description="Disordered" evidence="1">
    <location>
        <begin position="462"/>
        <end position="491"/>
    </location>
</feature>
<feature type="region of interest" description="Disordered" evidence="1">
    <location>
        <begin position="695"/>
        <end position="734"/>
    </location>
</feature>
<dbReference type="GO" id="GO:0030276">
    <property type="term" value="F:clathrin binding"/>
    <property type="evidence" value="ECO:0007669"/>
    <property type="project" value="TreeGrafter"/>
</dbReference>
<dbReference type="SMART" id="SM00239">
    <property type="entry name" value="C2"/>
    <property type="match status" value="3"/>
</dbReference>
<dbReference type="PANTHER" id="PTHR10024">
    <property type="entry name" value="SYNAPTOTAGMIN"/>
    <property type="match status" value="1"/>
</dbReference>
<dbReference type="Proteomes" id="UP000515163">
    <property type="component" value="Unplaced"/>
</dbReference>
<dbReference type="OrthoDB" id="5984335at2759"/>
<name>A0A6P8I918_ACTTE</name>
<feature type="region of interest" description="Disordered" evidence="1">
    <location>
        <begin position="764"/>
        <end position="790"/>
    </location>
</feature>
<feature type="compositionally biased region" description="Polar residues" evidence="1">
    <location>
        <begin position="764"/>
        <end position="785"/>
    </location>
</feature>
<reference evidence="5" key="1">
    <citation type="submission" date="2025-08" db="UniProtKB">
        <authorList>
            <consortium name="RefSeq"/>
        </authorList>
    </citation>
    <scope>IDENTIFICATION</scope>
    <source>
        <tissue evidence="5">Tentacle</tissue>
    </source>
</reference>
<dbReference type="InParanoid" id="A0A6P8I918"/>
<dbReference type="GO" id="GO:0001786">
    <property type="term" value="F:phosphatidylserine binding"/>
    <property type="evidence" value="ECO:0007669"/>
    <property type="project" value="TreeGrafter"/>
</dbReference>
<evidence type="ECO:0000313" key="4">
    <source>
        <dbReference type="Proteomes" id="UP000515163"/>
    </source>
</evidence>
<dbReference type="GO" id="GO:0005544">
    <property type="term" value="F:calcium-dependent phospholipid binding"/>
    <property type="evidence" value="ECO:0007669"/>
    <property type="project" value="TreeGrafter"/>
</dbReference>
<evidence type="ECO:0000256" key="2">
    <source>
        <dbReference type="SAM" id="Phobius"/>
    </source>
</evidence>
<feature type="region of interest" description="Disordered" evidence="1">
    <location>
        <begin position="348"/>
        <end position="371"/>
    </location>
</feature>
<keyword evidence="2" id="KW-0812">Transmembrane</keyword>
<dbReference type="GeneID" id="116299975"/>
<feature type="transmembrane region" description="Helical" evidence="2">
    <location>
        <begin position="1128"/>
        <end position="1153"/>
    </location>
</feature>
<evidence type="ECO:0000259" key="3">
    <source>
        <dbReference type="PROSITE" id="PS50004"/>
    </source>
</evidence>
<feature type="compositionally biased region" description="Polar residues" evidence="1">
    <location>
        <begin position="706"/>
        <end position="715"/>
    </location>
</feature>
<feature type="compositionally biased region" description="Basic and acidic residues" evidence="1">
    <location>
        <begin position="187"/>
        <end position="208"/>
    </location>
</feature>
<feature type="compositionally biased region" description="Basic and acidic residues" evidence="1">
    <location>
        <begin position="479"/>
        <end position="491"/>
    </location>
</feature>
<evidence type="ECO:0000313" key="5">
    <source>
        <dbReference type="RefSeq" id="XP_031564573.1"/>
    </source>
</evidence>
<dbReference type="Pfam" id="PF00168">
    <property type="entry name" value="C2"/>
    <property type="match status" value="3"/>
</dbReference>
<dbReference type="Gene3D" id="2.60.40.150">
    <property type="entry name" value="C2 domain"/>
    <property type="match status" value="3"/>
</dbReference>
<feature type="domain" description="C2" evidence="3">
    <location>
        <begin position="939"/>
        <end position="1058"/>
    </location>
</feature>
<dbReference type="GO" id="GO:0070382">
    <property type="term" value="C:exocytic vesicle"/>
    <property type="evidence" value="ECO:0007669"/>
    <property type="project" value="TreeGrafter"/>
</dbReference>
<feature type="transmembrane region" description="Helical" evidence="2">
    <location>
        <begin position="39"/>
        <end position="60"/>
    </location>
</feature>
<protein>
    <submittedName>
        <fullName evidence="5">Uncharacterized protein LOC116299975</fullName>
    </submittedName>
</protein>
<dbReference type="InterPro" id="IPR000008">
    <property type="entry name" value="C2_dom"/>
</dbReference>
<feature type="domain" description="C2" evidence="3">
    <location>
        <begin position="1290"/>
        <end position="1420"/>
    </location>
</feature>
<feature type="compositionally biased region" description="Basic and acidic residues" evidence="1">
    <location>
        <begin position="261"/>
        <end position="273"/>
    </location>
</feature>
<proteinExistence type="predicted"/>
<keyword evidence="2" id="KW-1133">Transmembrane helix</keyword>
<keyword evidence="4" id="KW-1185">Reference proteome</keyword>
<dbReference type="KEGG" id="aten:116299975"/>
<dbReference type="GO" id="GO:0000149">
    <property type="term" value="F:SNARE binding"/>
    <property type="evidence" value="ECO:0007669"/>
    <property type="project" value="TreeGrafter"/>
</dbReference>
<organism evidence="4 5">
    <name type="scientific">Actinia tenebrosa</name>
    <name type="common">Australian red waratah sea anemone</name>
    <dbReference type="NCBI Taxonomy" id="6105"/>
    <lineage>
        <taxon>Eukaryota</taxon>
        <taxon>Metazoa</taxon>
        <taxon>Cnidaria</taxon>
        <taxon>Anthozoa</taxon>
        <taxon>Hexacorallia</taxon>
        <taxon>Actiniaria</taxon>
        <taxon>Actiniidae</taxon>
        <taxon>Actinia</taxon>
    </lineage>
</organism>
<keyword evidence="2" id="KW-0472">Membrane</keyword>
<dbReference type="RefSeq" id="XP_031564573.1">
    <property type="nucleotide sequence ID" value="XM_031708713.1"/>
</dbReference>
<accession>A0A6P8I918</accession>
<sequence length="1425" mass="158844">MNSTFWRSNHQWNKIVDKKFPHARSADNQQIVGSTSPDVTSLVFPAIGALLMLVFGGFLLSSTNSCCGSDKNKRNNKNEDYEGIDFTFLSGSIVFPRLSPVLQQENNDIVEAVMATYSDLPQYAPVHDEVAAIAGTLPVTKPETRDVCLSPIHQAHDVEIPVNIGEKENDTSRLENETVTQQCYLDSGERSRNDETRSLIGSRDDRRLACSAMDTQALPDQNDNQRYRSKSAPLETTHDKNTQQEVLSLDTSRDSLGSVAKPDDCNDVDRCSADSRGSYSKPCDGGSSADDRVTTSLIDEFQIQKGIGEILPGQGILDASYQWKRPNKLSKKDKLEILKRLQPRIDDGVSHKRVDEKKDRQTENNKSKSEGNDVNRFCEGCSSDSAVMLNDGHCAKGGRLSRLKVIRAPSALCIHGNQCQVQCKTTGHVTVVDNPHLNDSGRGASCFAESFIHSTSTIREASAFGEPTRGASAFGKPGTESRDSKPRDIKPDFYHLTDVRGASSFDGTNHKPPENVIRTYGETTSCWLTGVSGQDTNDMRGASGFGESCDRLSVAGTASVTLSMAVQSEKEDFIEDNDSLENIVTKNHEDGVAKQPKEENFEGGTERIILEEKNVRNNEQERGDENKENFFFAKIHGGDVVHNVSELRKEATKKDCLERSVDVNVQSNPLAQHDAQGSLRDNIIKKKAIEVIRTRSKGGLAEDGPNRSSTPNDGQSELHPGTATSRDYPRMSLGKDPLALTGMLRALQREKHKKTINMKEVIPTSLQNGSPSQENGSLENANINATRKDESRSKQLVGKIKVCLFYARSDTDKPVLYATVLKAYSLRHEYVRPKEDFLVEMLVITRDNSTQKSKIIKEYKNSLVFNHLFHVASIKTRELQISALKLKLVRGRSHECVGIANVPLADLVSRDKIKKTYLLRRATSASYDIPSTGLSTPVPVGAVCIGLKYNSVEEKLLVHVIKVRGLPAVSSTGETDPYVLVTLKDAGNVLEERMTVTKWQQRNPVFDVKYVFELNSNRIETSLLLLRVINNAANHSLIGTVKLGMDSLEDTGWCHWNSIVTKPGVLEERWHKLINETSDRKIQTQSRRIIDIRNLIPRGSNTICPQQDDPKSLFSYYDVLNPAPDSSILGIVLGCLLGFIAGAVVVCLAFLCYRKRSKSYDTTGPRRSIEYYSSPPQSFVSHTRPVPVQPNLYRLTQQEEDYEQDSEDGAERVRVTEPYDLRAMDVIKEEGSEIGSEKSEVLEDVEEMKEKSKDDATLVKKKKPLTRGLSLPSNISPGELIHPSQSLLNKASDLHQCVMETSMFYDTASKELHVTVIQVTGIPTPDESFLRPPNCSVKMRILPEMLQWQWTRKVSRTVSPVFNETFIIPGFVHNKLRECTVHFVVLDFDHVQDNVYVIGEVFMPLSELRANKLEKITKRVNPLSI</sequence>
<dbReference type="InterPro" id="IPR035892">
    <property type="entry name" value="C2_domain_sf"/>
</dbReference>
<dbReference type="GO" id="GO:0005509">
    <property type="term" value="F:calcium ion binding"/>
    <property type="evidence" value="ECO:0007669"/>
    <property type="project" value="TreeGrafter"/>
</dbReference>
<dbReference type="GO" id="GO:0005886">
    <property type="term" value="C:plasma membrane"/>
    <property type="evidence" value="ECO:0007669"/>
    <property type="project" value="TreeGrafter"/>
</dbReference>
<evidence type="ECO:0000256" key="1">
    <source>
        <dbReference type="SAM" id="MobiDB-lite"/>
    </source>
</evidence>
<feature type="region of interest" description="Disordered" evidence="1">
    <location>
        <begin position="184"/>
        <end position="291"/>
    </location>
</feature>
<dbReference type="GO" id="GO:0017156">
    <property type="term" value="P:calcium-ion regulated exocytosis"/>
    <property type="evidence" value="ECO:0007669"/>
    <property type="project" value="TreeGrafter"/>
</dbReference>
<gene>
    <name evidence="5" type="primary">LOC116299975</name>
</gene>
<dbReference type="PROSITE" id="PS50004">
    <property type="entry name" value="C2"/>
    <property type="match status" value="2"/>
</dbReference>
<dbReference type="SUPFAM" id="SSF49562">
    <property type="entry name" value="C2 domain (Calcium/lipid-binding domain, CaLB)"/>
    <property type="match status" value="3"/>
</dbReference>